<evidence type="ECO:0000256" key="5">
    <source>
        <dbReference type="ARBA" id="ARBA00022517"/>
    </source>
</evidence>
<dbReference type="Pfam" id="PF01172">
    <property type="entry name" value="SBDS_N"/>
    <property type="match status" value="1"/>
</dbReference>
<reference evidence="12" key="2">
    <citation type="submission" date="2018-10" db="UniProtKB">
        <authorList>
            <consortium name="EnsemblPlants"/>
        </authorList>
    </citation>
    <scope>IDENTIFICATION</scope>
</reference>
<proteinExistence type="inferred from homology"/>
<dbReference type="Gramene" id="TraesLAC2D03G01201980.1">
    <property type="protein sequence ID" value="TraesLAC2D03G01201980.1"/>
    <property type="gene ID" value="TraesLAC2D03G01201980"/>
</dbReference>
<dbReference type="EnsemblPlants" id="TraesCS2D02G422900.1">
    <property type="protein sequence ID" value="TraesCS2D02G422900.1"/>
    <property type="gene ID" value="TraesCS2D02G422900"/>
</dbReference>
<dbReference type="STRING" id="4565.A0A2X0SA24"/>
<dbReference type="Gramene" id="TraesWEE_scaffold_170271_01G000300.1">
    <property type="protein sequence ID" value="TraesWEE_scaffold_170271_01G000300.1"/>
    <property type="gene ID" value="TraesWEE_scaffold_170271_01G000300"/>
</dbReference>
<dbReference type="OMA" id="CYKNKVF"/>
<evidence type="ECO:0000256" key="2">
    <source>
        <dbReference type="ARBA" id="ARBA00004496"/>
    </source>
</evidence>
<feature type="domain" description="Ribosome maturation protein SDO1/SBDS N-terminal" evidence="9">
    <location>
        <begin position="16"/>
        <end position="102"/>
    </location>
</feature>
<dbReference type="AlphaFoldDB" id="A0A2X0SA24"/>
<dbReference type="Gramene" id="TraesCLE_scaffold_161178_01G000300.1">
    <property type="protein sequence ID" value="TraesCLE_scaffold_161178_01G000300.1"/>
    <property type="gene ID" value="TraesCLE_scaffold_161178_01G000300"/>
</dbReference>
<dbReference type="InterPro" id="IPR046928">
    <property type="entry name" value="SDO1/SBDS_C"/>
</dbReference>
<feature type="domain" description="Ribosome maturation protein SDO1/SBDS C-terminal" evidence="11">
    <location>
        <begin position="178"/>
        <end position="241"/>
    </location>
</feature>
<comment type="subcellular location">
    <subcellularLocation>
        <location evidence="2">Cytoplasm</location>
    </subcellularLocation>
    <subcellularLocation>
        <location evidence="1">Nucleus</location>
    </subcellularLocation>
</comment>
<dbReference type="InterPro" id="IPR018978">
    <property type="entry name" value="SDO1/SBDS_central"/>
</dbReference>
<feature type="compositionally biased region" description="Polar residues" evidence="8">
    <location>
        <begin position="278"/>
        <end position="296"/>
    </location>
</feature>
<dbReference type="SMR" id="A0A2X0SA24"/>
<evidence type="ECO:0000259" key="10">
    <source>
        <dbReference type="Pfam" id="PF09377"/>
    </source>
</evidence>
<dbReference type="SUPFAM" id="SSF89895">
    <property type="entry name" value="FYSH domain"/>
    <property type="match status" value="1"/>
</dbReference>
<evidence type="ECO:0000259" key="11">
    <source>
        <dbReference type="Pfam" id="PF20268"/>
    </source>
</evidence>
<dbReference type="GO" id="GO:0042256">
    <property type="term" value="P:cytosolic ribosome assembly"/>
    <property type="evidence" value="ECO:0007669"/>
    <property type="project" value="InterPro"/>
</dbReference>
<dbReference type="OrthoDB" id="10253092at2759"/>
<evidence type="ECO:0000256" key="8">
    <source>
        <dbReference type="SAM" id="MobiDB-lite"/>
    </source>
</evidence>
<dbReference type="GO" id="GO:0005737">
    <property type="term" value="C:cytoplasm"/>
    <property type="evidence" value="ECO:0007669"/>
    <property type="project" value="UniProtKB-SubCell"/>
</dbReference>
<dbReference type="ExpressionAtlas" id="A0A2X0SA24">
    <property type="expression patterns" value="baseline and differential"/>
</dbReference>
<keyword evidence="4" id="KW-0963">Cytoplasm</keyword>
<sequence>MSRTLVQPVGQKRLTNVAVVRLRKGGQRFEIACFPNKVVNWRDRVEKDLDEVLQSHNVYSNVSKGVLAKSKDLIRIFGTDDLVEICLEILEKGELQVSGKEREAQLSAQFRDIATIVMEKTIDSETRRPYTMNMIERLMHDIHFAVDPNVTSKEQALRVIKKLIENPKCSIKRAPLTVRFIAPKSNLSGLMEKLDGWNAIVLSKDESADQSSIVCEIEPSVLHSCEEKLKDVQGRVEVLSVSAHKEGGSSTDQYDNVEDNVEKAQPVPAKESGAVAQLSETMQKQSLSSEVDSQGQAPGKPQKRCRECDVFMEDKLYRDHCKSGWHKHNYTRHKNGLPPLSQEECLMEMEMAESQRGLKDYDF</sequence>
<dbReference type="InterPro" id="IPR037188">
    <property type="entry name" value="Sdo1/SBDS_central_sf"/>
</dbReference>
<dbReference type="PANTHER" id="PTHR10927">
    <property type="entry name" value="RIBOSOME MATURATION PROTEIN SBDS"/>
    <property type="match status" value="1"/>
</dbReference>
<evidence type="ECO:0000256" key="1">
    <source>
        <dbReference type="ARBA" id="ARBA00004123"/>
    </source>
</evidence>
<dbReference type="Gramene" id="TraesPARA_EIv1.0_0728450.1">
    <property type="protein sequence ID" value="TraesPARA_EIv1.0_0728450.1.CDS"/>
    <property type="gene ID" value="TraesPARA_EIv1.0_0728450"/>
</dbReference>
<dbReference type="Gramene" id="TraesNOR2D03G01267030.1">
    <property type="protein sequence ID" value="TraesNOR2D03G01267030.1"/>
    <property type="gene ID" value="TraesNOR2D03G01267030"/>
</dbReference>
<dbReference type="Gramene" id="TraesARI2D03G01266850.1">
    <property type="protein sequence ID" value="TraesARI2D03G01266850.1"/>
    <property type="gene ID" value="TraesARI2D03G01266850"/>
</dbReference>
<dbReference type="RefSeq" id="XP_044333988.1">
    <property type="nucleotide sequence ID" value="XM_044478053.1"/>
</dbReference>
<dbReference type="PaxDb" id="4565-Traes_2DL_FC9F0FF61.1"/>
<protein>
    <submittedName>
        <fullName evidence="12">Uncharacterized protein</fullName>
    </submittedName>
</protein>
<dbReference type="Gene3D" id="3.30.1250.10">
    <property type="entry name" value="Ribosome maturation protein SBDS, N-terminal domain"/>
    <property type="match status" value="1"/>
</dbReference>
<dbReference type="InterPro" id="IPR039100">
    <property type="entry name" value="Sdo1/SBDS-like"/>
</dbReference>
<dbReference type="Gramene" id="TraesLDM2D03G01251460.1">
    <property type="protein sequence ID" value="TraesLDM2D03G01251460.1"/>
    <property type="gene ID" value="TraesLDM2D03G01251460"/>
</dbReference>
<dbReference type="InterPro" id="IPR036786">
    <property type="entry name" value="Ribosome_mat_SBDS_N_sf"/>
</dbReference>
<organism evidence="12">
    <name type="scientific">Triticum aestivum</name>
    <name type="common">Wheat</name>
    <dbReference type="NCBI Taxonomy" id="4565"/>
    <lineage>
        <taxon>Eukaryota</taxon>
        <taxon>Viridiplantae</taxon>
        <taxon>Streptophyta</taxon>
        <taxon>Embryophyta</taxon>
        <taxon>Tracheophyta</taxon>
        <taxon>Spermatophyta</taxon>
        <taxon>Magnoliopsida</taxon>
        <taxon>Liliopsida</taxon>
        <taxon>Poales</taxon>
        <taxon>Poaceae</taxon>
        <taxon>BOP clade</taxon>
        <taxon>Pooideae</taxon>
        <taxon>Triticodae</taxon>
        <taxon>Triticeae</taxon>
        <taxon>Triticinae</taxon>
        <taxon>Triticum</taxon>
    </lineage>
</organism>
<dbReference type="FunFam" id="3.30.1250.10:FF:000001">
    <property type="entry name" value="SBDS, ribosome maturation factor"/>
    <property type="match status" value="1"/>
</dbReference>
<dbReference type="GO" id="GO:0005634">
    <property type="term" value="C:nucleus"/>
    <property type="evidence" value="ECO:0007669"/>
    <property type="project" value="UniProtKB-SubCell"/>
</dbReference>
<dbReference type="Gramene" id="TraesCAD_scaffold_148465_01G000100.1">
    <property type="protein sequence ID" value="TraesCAD_scaffold_148465_01G000100.1"/>
    <property type="gene ID" value="TraesCAD_scaffold_148465_01G000100"/>
</dbReference>
<keyword evidence="6" id="KW-0539">Nucleus</keyword>
<dbReference type="Gramene" id="TraesSYM2D03G01266100.1">
    <property type="protein sequence ID" value="TraesSYM2D03G01266100.1"/>
    <property type="gene ID" value="TraesSYM2D03G01266100"/>
</dbReference>
<evidence type="ECO:0000256" key="6">
    <source>
        <dbReference type="ARBA" id="ARBA00023242"/>
    </source>
</evidence>
<dbReference type="GeneID" id="123054319"/>
<dbReference type="Gene3D" id="1.10.10.900">
    <property type="entry name" value="SBDS protein C-terminal domain, subdomain 1"/>
    <property type="match status" value="1"/>
</dbReference>
<dbReference type="Pfam" id="PF20268">
    <property type="entry name" value="SBDS_C"/>
    <property type="match status" value="1"/>
</dbReference>
<dbReference type="Gramene" id="TraesJUL2D03G01258400.1">
    <property type="protein sequence ID" value="TraesJUL2D03G01258400.1"/>
    <property type="gene ID" value="TraesJUL2D03G01258400"/>
</dbReference>
<accession>A0A2X0SA24</accession>
<name>A0A2X0SA24_WHEAT</name>
<dbReference type="SUPFAM" id="SSF109728">
    <property type="entry name" value="Hypothetical protein AF0491, middle domain"/>
    <property type="match status" value="1"/>
</dbReference>
<comment type="similarity">
    <text evidence="3">Belongs to the SDO1/SBDS family.</text>
</comment>
<evidence type="ECO:0000256" key="4">
    <source>
        <dbReference type="ARBA" id="ARBA00022490"/>
    </source>
</evidence>
<keyword evidence="5" id="KW-0690">Ribosome biogenesis</keyword>
<dbReference type="Gene3D" id="3.30.70.240">
    <property type="match status" value="1"/>
</dbReference>
<dbReference type="Pfam" id="PF09377">
    <property type="entry name" value="SBDS_domain_II"/>
    <property type="match status" value="1"/>
</dbReference>
<dbReference type="InterPro" id="IPR018023">
    <property type="entry name" value="Ribosome_mat_SBDS_CS"/>
</dbReference>
<dbReference type="Gramene" id="TraesCS2D03G0954400.1">
    <property type="protein sequence ID" value="TraesCS2D03G0954400.1.CDS"/>
    <property type="gene ID" value="TraesCS2D03G0954400"/>
</dbReference>
<feature type="region of interest" description="Disordered" evidence="8">
    <location>
        <begin position="263"/>
        <end position="303"/>
    </location>
</feature>
<evidence type="ECO:0000256" key="3">
    <source>
        <dbReference type="ARBA" id="ARBA00007433"/>
    </source>
</evidence>
<dbReference type="InterPro" id="IPR019783">
    <property type="entry name" value="SDO1/SBDS_N"/>
</dbReference>
<dbReference type="PANTHER" id="PTHR10927:SF1">
    <property type="entry name" value="RIBOSOME MATURATION PROTEIN SBDS"/>
    <property type="match status" value="1"/>
</dbReference>
<dbReference type="Gramene" id="TraesSTA2D03G01239310.1">
    <property type="protein sequence ID" value="TraesSTA2D03G01239310.1"/>
    <property type="gene ID" value="TraesSTA2D03G01239310"/>
</dbReference>
<dbReference type="Gramene" id="TraesMAC2D03G01248510.1">
    <property type="protein sequence ID" value="TraesMAC2D03G01248510.1"/>
    <property type="gene ID" value="TraesMAC2D03G01248510"/>
</dbReference>
<dbReference type="InterPro" id="IPR002140">
    <property type="entry name" value="Sdo1/SBDS"/>
</dbReference>
<keyword evidence="13" id="KW-1185">Reference proteome</keyword>
<dbReference type="PROSITE" id="PS01267">
    <property type="entry name" value="UPF0023"/>
    <property type="match status" value="1"/>
</dbReference>
<comment type="subunit">
    <text evidence="7">Associates with the 60S ribosomal subunit.</text>
</comment>
<evidence type="ECO:0000259" key="9">
    <source>
        <dbReference type="Pfam" id="PF01172"/>
    </source>
</evidence>
<evidence type="ECO:0000313" key="13">
    <source>
        <dbReference type="Proteomes" id="UP000019116"/>
    </source>
</evidence>
<dbReference type="Proteomes" id="UP000019116">
    <property type="component" value="Chromosome 2D"/>
</dbReference>
<dbReference type="NCBIfam" id="TIGR00291">
    <property type="entry name" value="RNA_SBDS"/>
    <property type="match status" value="1"/>
</dbReference>
<gene>
    <name evidence="12" type="primary">LOC123054319</name>
</gene>
<dbReference type="Gramene" id="TraesJAG2D03G01256480.1">
    <property type="protein sequence ID" value="TraesJAG2D03G01256480.1"/>
    <property type="gene ID" value="TraesJAG2D03G01256480"/>
</dbReference>
<evidence type="ECO:0000256" key="7">
    <source>
        <dbReference type="ARBA" id="ARBA00049708"/>
    </source>
</evidence>
<evidence type="ECO:0000313" key="12">
    <source>
        <dbReference type="EnsemblPlants" id="TraesCS2D02G422900.1"/>
    </source>
</evidence>
<feature type="domain" description="Ribosome maturation protein SDO1/SBDS central" evidence="10">
    <location>
        <begin position="111"/>
        <end position="174"/>
    </location>
</feature>
<reference evidence="12" key="1">
    <citation type="submission" date="2018-08" db="EMBL/GenBank/DDBJ databases">
        <authorList>
            <person name="Rossello M."/>
        </authorList>
    </citation>
    <scope>NUCLEOTIDE SEQUENCE [LARGE SCALE GENOMIC DNA]</scope>
    <source>
        <strain evidence="12">cv. Chinese Spring</strain>
    </source>
</reference>
<dbReference type="Gramene" id="TraesCS2D02G422900.1">
    <property type="protein sequence ID" value="TraesCS2D02G422900.1"/>
    <property type="gene ID" value="TraesCS2D02G422900"/>
</dbReference>